<comment type="similarity">
    <text evidence="2 11">Belongs to the peptidase C54 family.</text>
</comment>
<dbReference type="GO" id="GO:0015031">
    <property type="term" value="P:protein transport"/>
    <property type="evidence" value="ECO:0007669"/>
    <property type="project" value="UniProtKB-KW"/>
</dbReference>
<accession>A0A7S3Q936</accession>
<evidence type="ECO:0000256" key="10">
    <source>
        <dbReference type="ARBA" id="ARBA00029362"/>
    </source>
</evidence>
<dbReference type="Pfam" id="PF03416">
    <property type="entry name" value="Peptidase_C54"/>
    <property type="match status" value="1"/>
</dbReference>
<evidence type="ECO:0000256" key="1">
    <source>
        <dbReference type="ARBA" id="ARBA00004496"/>
    </source>
</evidence>
<evidence type="ECO:0000259" key="13">
    <source>
        <dbReference type="Pfam" id="PF03416"/>
    </source>
</evidence>
<evidence type="ECO:0000256" key="11">
    <source>
        <dbReference type="RuleBase" id="RU363115"/>
    </source>
</evidence>
<dbReference type="GO" id="GO:0004197">
    <property type="term" value="F:cysteine-type endopeptidase activity"/>
    <property type="evidence" value="ECO:0007669"/>
    <property type="project" value="TreeGrafter"/>
</dbReference>
<reference evidence="14" key="1">
    <citation type="submission" date="2021-01" db="EMBL/GenBank/DDBJ databases">
        <authorList>
            <person name="Corre E."/>
            <person name="Pelletier E."/>
            <person name="Niang G."/>
            <person name="Scheremetjew M."/>
            <person name="Finn R."/>
            <person name="Kale V."/>
            <person name="Holt S."/>
            <person name="Cochrane G."/>
            <person name="Meng A."/>
            <person name="Brown T."/>
            <person name="Cohen L."/>
        </authorList>
    </citation>
    <scope>NUCLEOTIDE SEQUENCE</scope>
    <source>
        <strain evidence="14">MM31A-1</strain>
    </source>
</reference>
<feature type="domain" description="Peptidase C54 catalytic" evidence="13">
    <location>
        <begin position="175"/>
        <end position="568"/>
    </location>
</feature>
<comment type="catalytic activity">
    <reaction evidence="10">
        <text>[protein]-C-terminal L-amino acid-glycyl-phosphatidylethanolamide + H2O = [protein]-C-terminal L-amino acid-glycine + a 1,2-diacyl-sn-glycero-3-phosphoethanolamine</text>
        <dbReference type="Rhea" id="RHEA:67548"/>
        <dbReference type="Rhea" id="RHEA-COMP:17323"/>
        <dbReference type="Rhea" id="RHEA-COMP:17324"/>
        <dbReference type="ChEBI" id="CHEBI:15377"/>
        <dbReference type="ChEBI" id="CHEBI:64612"/>
        <dbReference type="ChEBI" id="CHEBI:172940"/>
        <dbReference type="ChEBI" id="CHEBI:172941"/>
    </reaction>
    <physiologicalReaction direction="left-to-right" evidence="10">
        <dbReference type="Rhea" id="RHEA:67549"/>
    </physiologicalReaction>
</comment>
<gene>
    <name evidence="14" type="ORF">CDEB00056_LOCUS14814</name>
</gene>
<comment type="function">
    <text evidence="11">Cysteine protease that plays a key role in autophagy by mediating both proteolytic activation and delipidation of ATG8 family proteins.</text>
</comment>
<dbReference type="GO" id="GO:0019786">
    <property type="term" value="F:protein-phosphatidylethanolamide deconjugating activity"/>
    <property type="evidence" value="ECO:0007669"/>
    <property type="project" value="InterPro"/>
</dbReference>
<feature type="region of interest" description="Disordered" evidence="12">
    <location>
        <begin position="317"/>
        <end position="341"/>
    </location>
</feature>
<evidence type="ECO:0000256" key="8">
    <source>
        <dbReference type="ARBA" id="ARBA00022927"/>
    </source>
</evidence>
<evidence type="ECO:0000256" key="5">
    <source>
        <dbReference type="ARBA" id="ARBA00022670"/>
    </source>
</evidence>
<keyword evidence="7" id="KW-0788">Thiol protease</keyword>
<keyword evidence="5 11" id="KW-0645">Protease</keyword>
<evidence type="ECO:0000256" key="9">
    <source>
        <dbReference type="ARBA" id="ARBA00023006"/>
    </source>
</evidence>
<dbReference type="GO" id="GO:0005737">
    <property type="term" value="C:cytoplasm"/>
    <property type="evidence" value="ECO:0007669"/>
    <property type="project" value="UniProtKB-SubCell"/>
</dbReference>
<protein>
    <recommendedName>
        <fullName evidence="11">Cysteine protease</fullName>
        <ecNumber evidence="11">3.4.22.-</ecNumber>
    </recommendedName>
</protein>
<evidence type="ECO:0000256" key="2">
    <source>
        <dbReference type="ARBA" id="ARBA00010958"/>
    </source>
</evidence>
<organism evidence="14">
    <name type="scientific">Chaetoceros debilis</name>
    <dbReference type="NCBI Taxonomy" id="122233"/>
    <lineage>
        <taxon>Eukaryota</taxon>
        <taxon>Sar</taxon>
        <taxon>Stramenopiles</taxon>
        <taxon>Ochrophyta</taxon>
        <taxon>Bacillariophyta</taxon>
        <taxon>Coscinodiscophyceae</taxon>
        <taxon>Chaetocerotophycidae</taxon>
        <taxon>Chaetocerotales</taxon>
        <taxon>Chaetocerotaceae</taxon>
        <taxon>Chaetoceros</taxon>
    </lineage>
</organism>
<dbReference type="InterPro" id="IPR046792">
    <property type="entry name" value="Peptidase_C54_cat"/>
</dbReference>
<dbReference type="SUPFAM" id="SSF54001">
    <property type="entry name" value="Cysteine proteinases"/>
    <property type="match status" value="1"/>
</dbReference>
<keyword evidence="4 11" id="KW-0963">Cytoplasm</keyword>
<keyword evidence="3" id="KW-0813">Transport</keyword>
<dbReference type="PANTHER" id="PTHR22624">
    <property type="entry name" value="CYSTEINE PROTEASE ATG4"/>
    <property type="match status" value="1"/>
</dbReference>
<feature type="region of interest" description="Disordered" evidence="12">
    <location>
        <begin position="1"/>
        <end position="73"/>
    </location>
</feature>
<dbReference type="GO" id="GO:0000423">
    <property type="term" value="P:mitophagy"/>
    <property type="evidence" value="ECO:0007669"/>
    <property type="project" value="TreeGrafter"/>
</dbReference>
<dbReference type="GO" id="GO:0000045">
    <property type="term" value="P:autophagosome assembly"/>
    <property type="evidence" value="ECO:0007669"/>
    <property type="project" value="TreeGrafter"/>
</dbReference>
<feature type="region of interest" description="Disordered" evidence="12">
    <location>
        <begin position="373"/>
        <end position="426"/>
    </location>
</feature>
<feature type="compositionally biased region" description="Acidic residues" evidence="12">
    <location>
        <begin position="95"/>
        <end position="107"/>
    </location>
</feature>
<comment type="subcellular location">
    <subcellularLocation>
        <location evidence="1 11">Cytoplasm</location>
    </subcellularLocation>
</comment>
<dbReference type="EMBL" id="HBIO01019265">
    <property type="protein sequence ID" value="CAE0469961.1"/>
    <property type="molecule type" value="Transcribed_RNA"/>
</dbReference>
<dbReference type="GO" id="GO:0034727">
    <property type="term" value="P:piecemeal microautophagy of the nucleus"/>
    <property type="evidence" value="ECO:0007669"/>
    <property type="project" value="TreeGrafter"/>
</dbReference>
<keyword evidence="6 11" id="KW-0378">Hydrolase</keyword>
<evidence type="ECO:0000313" key="14">
    <source>
        <dbReference type="EMBL" id="CAE0469961.1"/>
    </source>
</evidence>
<dbReference type="EC" id="3.4.22.-" evidence="11"/>
<feature type="compositionally biased region" description="Polar residues" evidence="12">
    <location>
        <begin position="417"/>
        <end position="426"/>
    </location>
</feature>
<feature type="compositionally biased region" description="Polar residues" evidence="12">
    <location>
        <begin position="51"/>
        <end position="60"/>
    </location>
</feature>
<evidence type="ECO:0000256" key="12">
    <source>
        <dbReference type="SAM" id="MobiDB-lite"/>
    </source>
</evidence>
<dbReference type="InterPro" id="IPR038765">
    <property type="entry name" value="Papain-like_cys_pep_sf"/>
</dbReference>
<keyword evidence="8 11" id="KW-0653">Protein transport</keyword>
<dbReference type="GO" id="GO:0035973">
    <property type="term" value="P:aggrephagy"/>
    <property type="evidence" value="ECO:0007669"/>
    <property type="project" value="TreeGrafter"/>
</dbReference>
<keyword evidence="9 11" id="KW-0072">Autophagy</keyword>
<feature type="compositionally biased region" description="Basic and acidic residues" evidence="12">
    <location>
        <begin position="8"/>
        <end position="20"/>
    </location>
</feature>
<dbReference type="PANTHER" id="PTHR22624:SF49">
    <property type="entry name" value="CYSTEINE PROTEASE"/>
    <property type="match status" value="1"/>
</dbReference>
<evidence type="ECO:0000256" key="3">
    <source>
        <dbReference type="ARBA" id="ARBA00022448"/>
    </source>
</evidence>
<evidence type="ECO:0000256" key="4">
    <source>
        <dbReference type="ARBA" id="ARBA00022490"/>
    </source>
</evidence>
<dbReference type="GO" id="GO:0016485">
    <property type="term" value="P:protein processing"/>
    <property type="evidence" value="ECO:0007669"/>
    <property type="project" value="TreeGrafter"/>
</dbReference>
<proteinExistence type="inferred from homology"/>
<feature type="compositionally biased region" description="Basic and acidic residues" evidence="12">
    <location>
        <begin position="317"/>
        <end position="328"/>
    </location>
</feature>
<evidence type="ECO:0000256" key="6">
    <source>
        <dbReference type="ARBA" id="ARBA00022801"/>
    </source>
</evidence>
<dbReference type="AlphaFoldDB" id="A0A7S3Q936"/>
<evidence type="ECO:0000256" key="7">
    <source>
        <dbReference type="ARBA" id="ARBA00022807"/>
    </source>
</evidence>
<name>A0A7S3Q936_9STRA</name>
<sequence length="628" mass="71031">MNIGKRSTYRDEGEDSKIMGDEELQIVESHDYPPLPTRQRETSSPCVHVSIATSTSTSPPHKQLSRLERPVRDTSFTSEDFDVCKEYGYRYEYSDNYDEDDDDDDDLQNSFSDSGGGDSDGDDEQVQLQQSVLSKLMSSSNGNGDEGENPNRIHYQTFLLGRTYHPINDHHLKRSDESNLFWMTYRCDFAEIKPYNITSDSGWGCMLRSAQMLLAQTLRMHYKGRDWMAPKSTVKRREDEFMRDLMAWFADYPYSGKDFKSVPGGSDACSWYSLHNMVGCGFAKYDVLPGEWFGPGISCHVLRDLVELHFQSIKESKREETYDRVEQREVEEDGDNGFGNEGKCPKELRVYVATGGTVYKSDIKKLMNKCDADGSKDNSSCATATTAPTPIRSNVKESSNKRKKSKAKEMDHPLSDIPSTSSKDTQTNMEKWDASLLLLIPLRLGLKHFNAETYKVPLAHMLSLSQSVGFLGGSPRHALWFYGANSDGRRVFGLDPHTVQRAPRRRVFSTKELTYSSCHSKRYEILLTDEYLRSINCPQTSAMNMSRIDPSLALGFYCRDLEEFESLSSSLKSSETLQSHSDLFTIVDRKPDYAADVSSAMMDLIMSGSSQMSNGAAVDDDDDDYILL</sequence>
<feature type="region of interest" description="Disordered" evidence="12">
    <location>
        <begin position="94"/>
        <end position="125"/>
    </location>
</feature>
<dbReference type="InterPro" id="IPR005078">
    <property type="entry name" value="Peptidase_C54"/>
</dbReference>